<name>A0A6B8KFT0_9HYPH</name>
<evidence type="ECO:0000256" key="10">
    <source>
        <dbReference type="ARBA" id="ARBA00023002"/>
    </source>
</evidence>
<dbReference type="EMBL" id="CP046052">
    <property type="protein sequence ID" value="QGM45290.1"/>
    <property type="molecule type" value="Genomic_DNA"/>
</dbReference>
<keyword evidence="7" id="KW-0276">Fatty acid metabolism</keyword>
<dbReference type="GO" id="GO:0016020">
    <property type="term" value="C:membrane"/>
    <property type="evidence" value="ECO:0007669"/>
    <property type="project" value="InterPro"/>
</dbReference>
<evidence type="ECO:0000256" key="2">
    <source>
        <dbReference type="ARBA" id="ARBA00004477"/>
    </source>
</evidence>
<gene>
    <name evidence="16" type="ORF">H2LOC_006050</name>
</gene>
<dbReference type="OrthoDB" id="5291370at2"/>
<dbReference type="PANTHER" id="PTHR12863:SF1">
    <property type="entry name" value="FATTY ACID 2-HYDROXYLASE"/>
    <property type="match status" value="1"/>
</dbReference>
<keyword evidence="17" id="KW-1185">Reference proteome</keyword>
<dbReference type="Pfam" id="PF04116">
    <property type="entry name" value="FA_hydroxylase"/>
    <property type="match status" value="1"/>
</dbReference>
<keyword evidence="6" id="KW-0256">Endoplasmic reticulum</keyword>
<feature type="transmembrane region" description="Helical" evidence="14">
    <location>
        <begin position="39"/>
        <end position="71"/>
    </location>
</feature>
<dbReference type="AlphaFoldDB" id="A0A6B8KFT0"/>
<dbReference type="GO" id="GO:0080132">
    <property type="term" value="F:fatty acid 2-hydroxylase activity"/>
    <property type="evidence" value="ECO:0007669"/>
    <property type="project" value="InterPro"/>
</dbReference>
<evidence type="ECO:0000256" key="5">
    <source>
        <dbReference type="ARBA" id="ARBA00022723"/>
    </source>
</evidence>
<dbReference type="GO" id="GO:0006633">
    <property type="term" value="P:fatty acid biosynthetic process"/>
    <property type="evidence" value="ECO:0007669"/>
    <property type="project" value="UniProtKB-KW"/>
</dbReference>
<feature type="transmembrane region" description="Helical" evidence="14">
    <location>
        <begin position="115"/>
        <end position="137"/>
    </location>
</feature>
<evidence type="ECO:0000256" key="12">
    <source>
        <dbReference type="ARBA" id="ARBA00023136"/>
    </source>
</evidence>
<evidence type="ECO:0000256" key="4">
    <source>
        <dbReference type="ARBA" id="ARBA00022692"/>
    </source>
</evidence>
<accession>A0A6B8KFT0</accession>
<dbReference type="PANTHER" id="PTHR12863">
    <property type="entry name" value="FATTY ACID HYDROXYLASE"/>
    <property type="match status" value="1"/>
</dbReference>
<evidence type="ECO:0000259" key="15">
    <source>
        <dbReference type="Pfam" id="PF04116"/>
    </source>
</evidence>
<keyword evidence="5" id="KW-0479">Metal-binding</keyword>
<keyword evidence="12 14" id="KW-0472">Membrane</keyword>
<evidence type="ECO:0000256" key="8">
    <source>
        <dbReference type="ARBA" id="ARBA00022833"/>
    </source>
</evidence>
<evidence type="ECO:0000256" key="9">
    <source>
        <dbReference type="ARBA" id="ARBA00022989"/>
    </source>
</evidence>
<evidence type="ECO:0000256" key="7">
    <source>
        <dbReference type="ARBA" id="ARBA00022832"/>
    </source>
</evidence>
<sequence>MSFEVDNANAPGDPLSASPRLFESDLLDKLSRVHHLTPVIVYTPIIVGLLIYSLVSQATALVALGVLVGYLAWTLTEYFGHRYLFHTVFPLPFGLGPRFQFLIHGVHHIYPNDPLRLVMPPLLSGPIMLIALSIIRLLFGGTFAWPVLAGFMIGYVVYDCVHYWTHHGQPKSRLGHLVRRLHMLHHFRDAAKGFGVHAIWWDYVFGTAYQKGDKPGTRAV</sequence>
<evidence type="ECO:0000256" key="1">
    <source>
        <dbReference type="ARBA" id="ARBA00001947"/>
    </source>
</evidence>
<dbReference type="InterPro" id="IPR014430">
    <property type="entry name" value="Scs7"/>
</dbReference>
<evidence type="ECO:0000256" key="6">
    <source>
        <dbReference type="ARBA" id="ARBA00022824"/>
    </source>
</evidence>
<keyword evidence="11" id="KW-0443">Lipid metabolism</keyword>
<organism evidence="16 17">
    <name type="scientific">Methylocystis heyeri</name>
    <dbReference type="NCBI Taxonomy" id="391905"/>
    <lineage>
        <taxon>Bacteria</taxon>
        <taxon>Pseudomonadati</taxon>
        <taxon>Pseudomonadota</taxon>
        <taxon>Alphaproteobacteria</taxon>
        <taxon>Hyphomicrobiales</taxon>
        <taxon>Methylocystaceae</taxon>
        <taxon>Methylocystis</taxon>
    </lineage>
</organism>
<dbReference type="RefSeq" id="WP_136495572.1">
    <property type="nucleotide sequence ID" value="NZ_CP046052.1"/>
</dbReference>
<evidence type="ECO:0000256" key="13">
    <source>
        <dbReference type="ARBA" id="ARBA00023160"/>
    </source>
</evidence>
<evidence type="ECO:0000256" key="14">
    <source>
        <dbReference type="SAM" id="Phobius"/>
    </source>
</evidence>
<evidence type="ECO:0000313" key="17">
    <source>
        <dbReference type="Proteomes" id="UP000309061"/>
    </source>
</evidence>
<dbReference type="Proteomes" id="UP000309061">
    <property type="component" value="Chromosome"/>
</dbReference>
<comment type="subcellular location">
    <subcellularLocation>
        <location evidence="2">Endoplasmic reticulum membrane</location>
        <topology evidence="2">Multi-pass membrane protein</topology>
    </subcellularLocation>
</comment>
<feature type="domain" description="Fatty acid hydroxylase" evidence="15">
    <location>
        <begin position="66"/>
        <end position="207"/>
    </location>
</feature>
<comment type="cofactor">
    <cofactor evidence="1">
        <name>Zn(2+)</name>
        <dbReference type="ChEBI" id="CHEBI:29105"/>
    </cofactor>
</comment>
<keyword evidence="13" id="KW-0275">Fatty acid biosynthesis</keyword>
<evidence type="ECO:0000313" key="16">
    <source>
        <dbReference type="EMBL" id="QGM45290.1"/>
    </source>
</evidence>
<keyword evidence="8" id="KW-0862">Zinc</keyword>
<keyword evidence="3" id="KW-0444">Lipid biosynthesis</keyword>
<keyword evidence="4 14" id="KW-0812">Transmembrane</keyword>
<feature type="transmembrane region" description="Helical" evidence="14">
    <location>
        <begin position="143"/>
        <end position="164"/>
    </location>
</feature>
<reference evidence="16 17" key="1">
    <citation type="submission" date="2019-11" db="EMBL/GenBank/DDBJ databases">
        <title>The genome sequence of Methylocystis heyeri.</title>
        <authorList>
            <person name="Oshkin I.Y."/>
            <person name="Miroshnikov K."/>
            <person name="Dedysh S.N."/>
        </authorList>
    </citation>
    <scope>NUCLEOTIDE SEQUENCE [LARGE SCALE GENOMIC DNA]</scope>
    <source>
        <strain evidence="16 17">H2</strain>
    </source>
</reference>
<proteinExistence type="predicted"/>
<dbReference type="GO" id="GO:0005506">
    <property type="term" value="F:iron ion binding"/>
    <property type="evidence" value="ECO:0007669"/>
    <property type="project" value="InterPro"/>
</dbReference>
<keyword evidence="9 14" id="KW-1133">Transmembrane helix</keyword>
<keyword evidence="10" id="KW-0560">Oxidoreductase</keyword>
<evidence type="ECO:0000256" key="3">
    <source>
        <dbReference type="ARBA" id="ARBA00022516"/>
    </source>
</evidence>
<dbReference type="InterPro" id="IPR006694">
    <property type="entry name" value="Fatty_acid_hydroxylase"/>
</dbReference>
<dbReference type="KEGG" id="mhey:H2LOC_006050"/>
<protein>
    <submittedName>
        <fullName evidence="16">Fatty acid hydroxylase</fullName>
    </submittedName>
</protein>
<evidence type="ECO:0000256" key="11">
    <source>
        <dbReference type="ARBA" id="ARBA00023098"/>
    </source>
</evidence>